<evidence type="ECO:0000256" key="1">
    <source>
        <dbReference type="ARBA" id="ARBA00001973"/>
    </source>
</evidence>
<dbReference type="Gene3D" id="2.70.50.70">
    <property type="match status" value="1"/>
</dbReference>
<evidence type="ECO:0000256" key="7">
    <source>
        <dbReference type="SAM" id="SignalP"/>
    </source>
</evidence>
<reference evidence="9" key="1">
    <citation type="journal article" date="2020" name="Stud. Mycol.">
        <title>101 Dothideomycetes genomes: a test case for predicting lifestyles and emergence of pathogens.</title>
        <authorList>
            <person name="Haridas S."/>
            <person name="Albert R."/>
            <person name="Binder M."/>
            <person name="Bloem J."/>
            <person name="Labutti K."/>
            <person name="Salamov A."/>
            <person name="Andreopoulos B."/>
            <person name="Baker S."/>
            <person name="Barry K."/>
            <person name="Bills G."/>
            <person name="Bluhm B."/>
            <person name="Cannon C."/>
            <person name="Castanera R."/>
            <person name="Culley D."/>
            <person name="Daum C."/>
            <person name="Ezra D."/>
            <person name="Gonzalez J."/>
            <person name="Henrissat B."/>
            <person name="Kuo A."/>
            <person name="Liang C."/>
            <person name="Lipzen A."/>
            <person name="Lutzoni F."/>
            <person name="Magnuson J."/>
            <person name="Mondo S."/>
            <person name="Nolan M."/>
            <person name="Ohm R."/>
            <person name="Pangilinan J."/>
            <person name="Park H.-J."/>
            <person name="Ramirez L."/>
            <person name="Alfaro M."/>
            <person name="Sun H."/>
            <person name="Tritt A."/>
            <person name="Yoshinaga Y."/>
            <person name="Zwiers L.-H."/>
            <person name="Turgeon B."/>
            <person name="Goodwin S."/>
            <person name="Spatafora J."/>
            <person name="Crous P."/>
            <person name="Grigoriev I."/>
        </authorList>
    </citation>
    <scope>NUCLEOTIDE SEQUENCE</scope>
    <source>
        <strain evidence="9">CBS 207.26</strain>
    </source>
</reference>
<evidence type="ECO:0000313" key="10">
    <source>
        <dbReference type="Proteomes" id="UP000800200"/>
    </source>
</evidence>
<feature type="domain" description="Chitin-binding type-4" evidence="8">
    <location>
        <begin position="21"/>
        <end position="184"/>
    </location>
</feature>
<comment type="cofactor">
    <cofactor evidence="1">
        <name>Cu(2+)</name>
        <dbReference type="ChEBI" id="CHEBI:29036"/>
    </cofactor>
</comment>
<organism evidence="9 10">
    <name type="scientific">Zopfia rhizophila CBS 207.26</name>
    <dbReference type="NCBI Taxonomy" id="1314779"/>
    <lineage>
        <taxon>Eukaryota</taxon>
        <taxon>Fungi</taxon>
        <taxon>Dikarya</taxon>
        <taxon>Ascomycota</taxon>
        <taxon>Pezizomycotina</taxon>
        <taxon>Dothideomycetes</taxon>
        <taxon>Dothideomycetes incertae sedis</taxon>
        <taxon>Zopfiaceae</taxon>
        <taxon>Zopfia</taxon>
    </lineage>
</organism>
<feature type="chain" id="PRO_5025585390" description="Chitin-binding type-4 domain-containing protein" evidence="7">
    <location>
        <begin position="23"/>
        <end position="187"/>
    </location>
</feature>
<proteinExistence type="inferred from homology"/>
<dbReference type="InterPro" id="IPR052282">
    <property type="entry name" value="Starch-active_LPMO"/>
</dbReference>
<evidence type="ECO:0000256" key="4">
    <source>
        <dbReference type="ARBA" id="ARBA00023157"/>
    </source>
</evidence>
<keyword evidence="10" id="KW-1185">Reference proteome</keyword>
<keyword evidence="3" id="KW-0186">Copper</keyword>
<dbReference type="EMBL" id="ML994666">
    <property type="protein sequence ID" value="KAF2179486.1"/>
    <property type="molecule type" value="Genomic_DNA"/>
</dbReference>
<protein>
    <recommendedName>
        <fullName evidence="8">Chitin-binding type-4 domain-containing protein</fullName>
    </recommendedName>
</protein>
<dbReference type="InterPro" id="IPR004302">
    <property type="entry name" value="Cellulose/chitin-bd_N"/>
</dbReference>
<evidence type="ECO:0000256" key="5">
    <source>
        <dbReference type="ARBA" id="ARBA00023180"/>
    </source>
</evidence>
<name>A0A6A6DPB7_9PEZI</name>
<evidence type="ECO:0000256" key="2">
    <source>
        <dbReference type="ARBA" id="ARBA00022723"/>
    </source>
</evidence>
<dbReference type="GO" id="GO:0046872">
    <property type="term" value="F:metal ion binding"/>
    <property type="evidence" value="ECO:0007669"/>
    <property type="project" value="UniProtKB-KW"/>
</dbReference>
<gene>
    <name evidence="9" type="ORF">K469DRAFT_674017</name>
</gene>
<keyword evidence="2" id="KW-0479">Metal-binding</keyword>
<evidence type="ECO:0000259" key="8">
    <source>
        <dbReference type="Pfam" id="PF03067"/>
    </source>
</evidence>
<comment type="similarity">
    <text evidence="6">Belongs to the polysaccharide monooxygenase AA13 family.</text>
</comment>
<evidence type="ECO:0000256" key="6">
    <source>
        <dbReference type="ARBA" id="ARBA00034311"/>
    </source>
</evidence>
<evidence type="ECO:0000313" key="9">
    <source>
        <dbReference type="EMBL" id="KAF2179486.1"/>
    </source>
</evidence>
<keyword evidence="5" id="KW-0325">Glycoprotein</keyword>
<keyword evidence="7" id="KW-0732">Signal</keyword>
<dbReference type="PANTHER" id="PTHR36575">
    <property type="entry name" value="BINDING PROTEIN, PUTATIVE (AFU_ORTHOLOGUE AFUA_1G14430)-RELATED"/>
    <property type="match status" value="1"/>
</dbReference>
<dbReference type="AlphaFoldDB" id="A0A6A6DPB7"/>
<feature type="signal peptide" evidence="7">
    <location>
        <begin position="1"/>
        <end position="22"/>
    </location>
</feature>
<dbReference type="Proteomes" id="UP000800200">
    <property type="component" value="Unassembled WGS sequence"/>
</dbReference>
<accession>A0A6A6DPB7</accession>
<dbReference type="Pfam" id="PF03067">
    <property type="entry name" value="LPMO_10"/>
    <property type="match status" value="1"/>
</dbReference>
<keyword evidence="4" id="KW-1015">Disulfide bond</keyword>
<sequence length="187" mass="19754">MHTTSLLSLAATLFTTSAFAHGNVTSPPARLPGPAMRQACGAGAVSAVQSDFTGPLENIPSNGAPDCNTFLCKGQQFADNQANVQAFSAGQVVDFEVQLPIPHEGPCNVSIVDTATNTVVGDPLIEFASYADENLAVLPANNTQFSVQMPADLGGKCTVEGECVMQWFWFGTNAQQTYEDCVDFVMV</sequence>
<dbReference type="OrthoDB" id="120613at2759"/>
<dbReference type="PANTHER" id="PTHR36575:SF2">
    <property type="entry name" value="CHITIN-BINDING TYPE-4 DOMAIN-CONTAINING PROTEIN-RELATED"/>
    <property type="match status" value="1"/>
</dbReference>
<evidence type="ECO:0000256" key="3">
    <source>
        <dbReference type="ARBA" id="ARBA00023008"/>
    </source>
</evidence>